<dbReference type="RefSeq" id="WP_226539676.1">
    <property type="nucleotide sequence ID" value="NZ_JAJAPW010000001.1"/>
</dbReference>
<dbReference type="PROSITE" id="PS51419">
    <property type="entry name" value="RAB"/>
    <property type="match status" value="1"/>
</dbReference>
<evidence type="ECO:0000256" key="1">
    <source>
        <dbReference type="ARBA" id="ARBA00022741"/>
    </source>
</evidence>
<dbReference type="InterPro" id="IPR005225">
    <property type="entry name" value="Small_GTP-bd"/>
</dbReference>
<evidence type="ECO:0000313" key="3">
    <source>
        <dbReference type="Proteomes" id="UP001139199"/>
    </source>
</evidence>
<name>A0A9X1HZL8_9FLAO</name>
<comment type="caution">
    <text evidence="2">The sequence shown here is derived from an EMBL/GenBank/DDBJ whole genome shotgun (WGS) entry which is preliminary data.</text>
</comment>
<dbReference type="GO" id="GO:0003924">
    <property type="term" value="F:GTPase activity"/>
    <property type="evidence" value="ECO:0007669"/>
    <property type="project" value="InterPro"/>
</dbReference>
<dbReference type="GO" id="GO:0005525">
    <property type="term" value="F:GTP binding"/>
    <property type="evidence" value="ECO:0007669"/>
    <property type="project" value="InterPro"/>
</dbReference>
<dbReference type="PANTHER" id="PTHR47978">
    <property type="match status" value="1"/>
</dbReference>
<accession>A0A9X1HZL8</accession>
<keyword evidence="3" id="KW-1185">Reference proteome</keyword>
<dbReference type="Proteomes" id="UP001139199">
    <property type="component" value="Unassembled WGS sequence"/>
</dbReference>
<dbReference type="PRINTS" id="PR00449">
    <property type="entry name" value="RASTRNSFRMNG"/>
</dbReference>
<evidence type="ECO:0000313" key="2">
    <source>
        <dbReference type="EMBL" id="MCB4797289.1"/>
    </source>
</evidence>
<dbReference type="SMART" id="SM00175">
    <property type="entry name" value="RAB"/>
    <property type="match status" value="1"/>
</dbReference>
<dbReference type="Pfam" id="PF00071">
    <property type="entry name" value="Ras"/>
    <property type="match status" value="1"/>
</dbReference>
<sequence length="164" mass="18786">MTISKKIVLIGHFGVGKTSLIRRFVENTFTEDYKVTIGVHISKRTINISENEDISLIIWDLEGQDDIKKTRPSYLLGTNGFIYVFDLTRPVTFEHLNDELAFLKENFSTVPVKVVGNKVDLVNKIYLKEHSEQFDNVVDYFVSAKTGSRVEKLFAKLAQDLIQK</sequence>
<organism evidence="2 3">
    <name type="scientific">Neotamlana laminarinivorans</name>
    <dbReference type="NCBI Taxonomy" id="2883124"/>
    <lineage>
        <taxon>Bacteria</taxon>
        <taxon>Pseudomonadati</taxon>
        <taxon>Bacteroidota</taxon>
        <taxon>Flavobacteriia</taxon>
        <taxon>Flavobacteriales</taxon>
        <taxon>Flavobacteriaceae</taxon>
        <taxon>Neotamlana</taxon>
    </lineage>
</organism>
<dbReference type="EMBL" id="JAJAPW010000001">
    <property type="protein sequence ID" value="MCB4797289.1"/>
    <property type="molecule type" value="Genomic_DNA"/>
</dbReference>
<dbReference type="CDD" id="cd00154">
    <property type="entry name" value="Rab"/>
    <property type="match status" value="1"/>
</dbReference>
<protein>
    <submittedName>
        <fullName evidence="2">GTP-binding protein</fullName>
    </submittedName>
</protein>
<dbReference type="FunFam" id="3.40.50.300:FF:001447">
    <property type="entry name" value="Ras-related protein Rab-1B"/>
    <property type="match status" value="1"/>
</dbReference>
<dbReference type="PROSITE" id="PS51421">
    <property type="entry name" value="RAS"/>
    <property type="match status" value="1"/>
</dbReference>
<dbReference type="InterPro" id="IPR027417">
    <property type="entry name" value="P-loop_NTPase"/>
</dbReference>
<dbReference type="NCBIfam" id="TIGR00231">
    <property type="entry name" value="small_GTP"/>
    <property type="match status" value="1"/>
</dbReference>
<dbReference type="AlphaFoldDB" id="A0A9X1HZL8"/>
<dbReference type="Gene3D" id="3.40.50.300">
    <property type="entry name" value="P-loop containing nucleotide triphosphate hydrolases"/>
    <property type="match status" value="1"/>
</dbReference>
<dbReference type="SMART" id="SM00174">
    <property type="entry name" value="RHO"/>
    <property type="match status" value="1"/>
</dbReference>
<keyword evidence="1" id="KW-0547">Nucleotide-binding</keyword>
<reference evidence="2" key="1">
    <citation type="submission" date="2021-10" db="EMBL/GenBank/DDBJ databases">
        <title>Tamlana sargassums sp. nov., and Tamlana laminarinivorans sp. nov., two new bacteria isolated from the brown alga.</title>
        <authorList>
            <person name="Li J."/>
        </authorList>
    </citation>
    <scope>NUCLEOTIDE SEQUENCE</scope>
    <source>
        <strain evidence="2">PT2-4</strain>
    </source>
</reference>
<gene>
    <name evidence="2" type="ORF">LG649_00420</name>
</gene>
<dbReference type="SMART" id="SM00173">
    <property type="entry name" value="RAS"/>
    <property type="match status" value="1"/>
</dbReference>
<dbReference type="InterPro" id="IPR001806">
    <property type="entry name" value="Small_GTPase"/>
</dbReference>
<dbReference type="SUPFAM" id="SSF52540">
    <property type="entry name" value="P-loop containing nucleoside triphosphate hydrolases"/>
    <property type="match status" value="1"/>
</dbReference>
<proteinExistence type="predicted"/>